<proteinExistence type="predicted"/>
<feature type="non-terminal residue" evidence="1">
    <location>
        <position position="100"/>
    </location>
</feature>
<organism evidence="1 2">
    <name type="scientific">Golovinomyces cichoracearum</name>
    <dbReference type="NCBI Taxonomy" id="62708"/>
    <lineage>
        <taxon>Eukaryota</taxon>
        <taxon>Fungi</taxon>
        <taxon>Dikarya</taxon>
        <taxon>Ascomycota</taxon>
        <taxon>Pezizomycotina</taxon>
        <taxon>Leotiomycetes</taxon>
        <taxon>Erysiphales</taxon>
        <taxon>Erysiphaceae</taxon>
        <taxon>Golovinomyces</taxon>
    </lineage>
</organism>
<evidence type="ECO:0000313" key="2">
    <source>
        <dbReference type="Proteomes" id="UP000285405"/>
    </source>
</evidence>
<dbReference type="EMBL" id="MCBR01003518">
    <property type="protein sequence ID" value="RKF80562.1"/>
    <property type="molecule type" value="Genomic_DNA"/>
</dbReference>
<accession>A0A420J159</accession>
<evidence type="ECO:0000313" key="1">
    <source>
        <dbReference type="EMBL" id="RKF80562.1"/>
    </source>
</evidence>
<name>A0A420J159_9PEZI</name>
<dbReference type="AlphaFoldDB" id="A0A420J159"/>
<comment type="caution">
    <text evidence="1">The sequence shown here is derived from an EMBL/GenBank/DDBJ whole genome shotgun (WGS) entry which is preliminary data.</text>
</comment>
<reference evidence="1 2" key="1">
    <citation type="journal article" date="2018" name="BMC Genomics">
        <title>Comparative genome analyses reveal sequence features reflecting distinct modes of host-adaptation between dicot and monocot powdery mildew.</title>
        <authorList>
            <person name="Wu Y."/>
            <person name="Ma X."/>
            <person name="Pan Z."/>
            <person name="Kale S.D."/>
            <person name="Song Y."/>
            <person name="King H."/>
            <person name="Zhang Q."/>
            <person name="Presley C."/>
            <person name="Deng X."/>
            <person name="Wei C.I."/>
            <person name="Xiao S."/>
        </authorList>
    </citation>
    <scope>NUCLEOTIDE SEQUENCE [LARGE SCALE GENOMIC DNA]</scope>
    <source>
        <strain evidence="1">UCSC1</strain>
    </source>
</reference>
<dbReference type="Proteomes" id="UP000285405">
    <property type="component" value="Unassembled WGS sequence"/>
</dbReference>
<gene>
    <name evidence="1" type="ORF">GcC1_035034</name>
</gene>
<sequence>MTPAYPGRGRSAGSLNKKTLLKLKEQKEHDRQLRERLADEQEIDQLIVEGITLNMSFMSAKEMSDLDLSKKLRSNGIITTAGAPFEVSARAELDALAATG</sequence>
<protein>
    <submittedName>
        <fullName evidence="1">Uncharacterized protein</fullName>
    </submittedName>
</protein>
<dbReference type="OrthoDB" id="4368574at2759"/>